<protein>
    <submittedName>
        <fullName evidence="8">Uncharacterized protein</fullName>
    </submittedName>
</protein>
<organism evidence="8 9">
    <name type="scientific">Pleodorina starrii</name>
    <dbReference type="NCBI Taxonomy" id="330485"/>
    <lineage>
        <taxon>Eukaryota</taxon>
        <taxon>Viridiplantae</taxon>
        <taxon>Chlorophyta</taxon>
        <taxon>core chlorophytes</taxon>
        <taxon>Chlorophyceae</taxon>
        <taxon>CS clade</taxon>
        <taxon>Chlamydomonadales</taxon>
        <taxon>Volvocaceae</taxon>
        <taxon>Pleodorina</taxon>
    </lineage>
</organism>
<dbReference type="InterPro" id="IPR023271">
    <property type="entry name" value="Aquaporin-like"/>
</dbReference>
<evidence type="ECO:0000313" key="8">
    <source>
        <dbReference type="EMBL" id="GLC48314.1"/>
    </source>
</evidence>
<keyword evidence="5 7" id="KW-0472">Membrane</keyword>
<evidence type="ECO:0000256" key="6">
    <source>
        <dbReference type="ARBA" id="ARBA00049660"/>
    </source>
</evidence>
<dbReference type="AlphaFoldDB" id="A0A9W6EXD5"/>
<evidence type="ECO:0000256" key="7">
    <source>
        <dbReference type="SAM" id="Phobius"/>
    </source>
</evidence>
<dbReference type="PANTHER" id="PTHR30520">
    <property type="entry name" value="FORMATE TRANSPORTER-RELATED"/>
    <property type="match status" value="1"/>
</dbReference>
<keyword evidence="3 7" id="KW-0812">Transmembrane</keyword>
<comment type="caution">
    <text evidence="8">The sequence shown here is derived from an EMBL/GenBank/DDBJ whole genome shotgun (WGS) entry which is preliminary data.</text>
</comment>
<feature type="transmembrane region" description="Helical" evidence="7">
    <location>
        <begin position="189"/>
        <end position="212"/>
    </location>
</feature>
<keyword evidence="4 7" id="KW-1133">Transmembrane helix</keyword>
<feature type="transmembrane region" description="Helical" evidence="7">
    <location>
        <begin position="111"/>
        <end position="135"/>
    </location>
</feature>
<reference evidence="8 9" key="1">
    <citation type="journal article" date="2023" name="Commun. Biol.">
        <title>Reorganization of the ancestral sex-determining regions during the evolution of trioecy in Pleodorina starrii.</title>
        <authorList>
            <person name="Takahashi K."/>
            <person name="Suzuki S."/>
            <person name="Kawai-Toyooka H."/>
            <person name="Yamamoto K."/>
            <person name="Hamaji T."/>
            <person name="Ootsuki R."/>
            <person name="Yamaguchi H."/>
            <person name="Kawachi M."/>
            <person name="Higashiyama T."/>
            <person name="Nozaki H."/>
        </authorList>
    </citation>
    <scope>NUCLEOTIDE SEQUENCE [LARGE SCALE GENOMIC DNA]</scope>
    <source>
        <strain evidence="8 9">NIES-4479</strain>
    </source>
</reference>
<evidence type="ECO:0000256" key="3">
    <source>
        <dbReference type="ARBA" id="ARBA00022692"/>
    </source>
</evidence>
<evidence type="ECO:0000256" key="4">
    <source>
        <dbReference type="ARBA" id="ARBA00022989"/>
    </source>
</evidence>
<dbReference type="Pfam" id="PF01226">
    <property type="entry name" value="Form_Nir_trans"/>
    <property type="match status" value="1"/>
</dbReference>
<evidence type="ECO:0000313" key="9">
    <source>
        <dbReference type="Proteomes" id="UP001165080"/>
    </source>
</evidence>
<accession>A0A9W6EXD5</accession>
<dbReference type="OrthoDB" id="4829at2759"/>
<name>A0A9W6EXD5_9CHLO</name>
<dbReference type="Proteomes" id="UP001165080">
    <property type="component" value="Unassembled WGS sequence"/>
</dbReference>
<dbReference type="EMBL" id="BRXU01000001">
    <property type="protein sequence ID" value="GLC48314.1"/>
    <property type="molecule type" value="Genomic_DNA"/>
</dbReference>
<evidence type="ECO:0000256" key="5">
    <source>
        <dbReference type="ARBA" id="ARBA00023136"/>
    </source>
</evidence>
<dbReference type="Gene3D" id="1.20.1080.10">
    <property type="entry name" value="Glycerol uptake facilitator protein"/>
    <property type="match status" value="1"/>
</dbReference>
<evidence type="ECO:0000256" key="2">
    <source>
        <dbReference type="ARBA" id="ARBA00022448"/>
    </source>
</evidence>
<comment type="subcellular location">
    <subcellularLocation>
        <location evidence="1">Membrane</location>
        <topology evidence="1">Multi-pass membrane protein</topology>
    </subcellularLocation>
</comment>
<feature type="transmembrane region" description="Helical" evidence="7">
    <location>
        <begin position="233"/>
        <end position="251"/>
    </location>
</feature>
<dbReference type="InterPro" id="IPR000292">
    <property type="entry name" value="For/NO2_transpt"/>
</dbReference>
<feature type="transmembrane region" description="Helical" evidence="7">
    <location>
        <begin position="142"/>
        <end position="163"/>
    </location>
</feature>
<sequence length="340" mass="34870">MQTMKSISRPCAGLRPLPARVVRFNVRAQAYTQQVVTTVPSNGNGNGNGVVATTPAAVAPATSPAPAPAVVAPVRSVSVLTPAQTYENAANIGAYKASLGVMATFVQGIQAGAYIAFGAFLACSIGGSIPGVAAANPGLAKLLFALIFPVGLSLVTNCGAELYTGNTMMLTCALIEKKATWGQLWKNWLVSYAGNFVGSIAMVLAVVATGLLTTNGLPVTMAQTKATLGFTEVLSRSILCNWLVCCAVWAASAATSLPGRILALWPPITAFVAIGLEHSVANMFVIPLGILLGANVTWGQFVFNNLLPVTLGNTIAGVVMMALAYSVSFGAVGKPKPATA</sequence>
<dbReference type="FunFam" id="1.20.1080.10:FF:000011">
    <property type="entry name" value="Formate family transporter"/>
    <property type="match status" value="1"/>
</dbReference>
<proteinExistence type="inferred from homology"/>
<keyword evidence="9" id="KW-1185">Reference proteome</keyword>
<dbReference type="PANTHER" id="PTHR30520:SF6">
    <property type="entry name" value="FORMATE_NITRATE FAMILY TRANSPORTER (EUROFUNG)"/>
    <property type="match status" value="1"/>
</dbReference>
<keyword evidence="2" id="KW-0813">Transport</keyword>
<comment type="similarity">
    <text evidence="6">Belongs to the FNT transporter (TC 1.A.16) family.</text>
</comment>
<evidence type="ECO:0000256" key="1">
    <source>
        <dbReference type="ARBA" id="ARBA00004141"/>
    </source>
</evidence>
<dbReference type="GO" id="GO:0005886">
    <property type="term" value="C:plasma membrane"/>
    <property type="evidence" value="ECO:0007669"/>
    <property type="project" value="TreeGrafter"/>
</dbReference>
<gene>
    <name evidence="8" type="primary">PLEST000865</name>
    <name evidence="8" type="ORF">PLESTB_000082700</name>
</gene>
<feature type="transmembrane region" description="Helical" evidence="7">
    <location>
        <begin position="315"/>
        <end position="333"/>
    </location>
</feature>
<dbReference type="GO" id="GO:0015499">
    <property type="term" value="F:formate transmembrane transporter activity"/>
    <property type="evidence" value="ECO:0007669"/>
    <property type="project" value="TreeGrafter"/>
</dbReference>